<dbReference type="Proteomes" id="UP001151760">
    <property type="component" value="Unassembled WGS sequence"/>
</dbReference>
<keyword evidence="3" id="KW-1185">Reference proteome</keyword>
<organism evidence="2 3">
    <name type="scientific">Tanacetum coccineum</name>
    <dbReference type="NCBI Taxonomy" id="301880"/>
    <lineage>
        <taxon>Eukaryota</taxon>
        <taxon>Viridiplantae</taxon>
        <taxon>Streptophyta</taxon>
        <taxon>Embryophyta</taxon>
        <taxon>Tracheophyta</taxon>
        <taxon>Spermatophyta</taxon>
        <taxon>Magnoliopsida</taxon>
        <taxon>eudicotyledons</taxon>
        <taxon>Gunneridae</taxon>
        <taxon>Pentapetalae</taxon>
        <taxon>asterids</taxon>
        <taxon>campanulids</taxon>
        <taxon>Asterales</taxon>
        <taxon>Asteraceae</taxon>
        <taxon>Asteroideae</taxon>
        <taxon>Anthemideae</taxon>
        <taxon>Anthemidinae</taxon>
        <taxon>Tanacetum</taxon>
    </lineage>
</organism>
<reference evidence="2" key="2">
    <citation type="submission" date="2022-01" db="EMBL/GenBank/DDBJ databases">
        <authorList>
            <person name="Yamashiro T."/>
            <person name="Shiraishi A."/>
            <person name="Satake H."/>
            <person name="Nakayama K."/>
        </authorList>
    </citation>
    <scope>NUCLEOTIDE SEQUENCE</scope>
</reference>
<reference evidence="2" key="1">
    <citation type="journal article" date="2022" name="Int. J. Mol. Sci.">
        <title>Draft Genome of Tanacetum Coccineum: Genomic Comparison of Closely Related Tanacetum-Family Plants.</title>
        <authorList>
            <person name="Yamashiro T."/>
            <person name="Shiraishi A."/>
            <person name="Nakayama K."/>
            <person name="Satake H."/>
        </authorList>
    </citation>
    <scope>NUCLEOTIDE SEQUENCE</scope>
</reference>
<evidence type="ECO:0000313" key="2">
    <source>
        <dbReference type="EMBL" id="GJT95140.1"/>
    </source>
</evidence>
<protein>
    <submittedName>
        <fullName evidence="2">Uncharacterized protein</fullName>
    </submittedName>
</protein>
<dbReference type="EMBL" id="BQNB010020360">
    <property type="protein sequence ID" value="GJT95140.1"/>
    <property type="molecule type" value="Genomic_DNA"/>
</dbReference>
<comment type="caution">
    <text evidence="2">The sequence shown here is derived from an EMBL/GenBank/DDBJ whole genome shotgun (WGS) entry which is preliminary data.</text>
</comment>
<proteinExistence type="predicted"/>
<name>A0ABQ5I4W7_9ASTR</name>
<gene>
    <name evidence="2" type="ORF">Tco_1090658</name>
</gene>
<evidence type="ECO:0000313" key="3">
    <source>
        <dbReference type="Proteomes" id="UP001151760"/>
    </source>
</evidence>
<feature type="region of interest" description="Disordered" evidence="1">
    <location>
        <begin position="1"/>
        <end position="22"/>
    </location>
</feature>
<evidence type="ECO:0000256" key="1">
    <source>
        <dbReference type="SAM" id="MobiDB-lite"/>
    </source>
</evidence>
<accession>A0ABQ5I4W7</accession>
<sequence length="229" mass="26391">MPHDSPLPRVHTLGSDEGRMQPNELMELVTKLSDRVAVLENDLKQTKKTHGAAFTKLIKKMIHHDAQTQGRQEYDLEPNFKFTASEEVYTAGPDISTANVPVSSAGAEVSTAAKNLVYIRRSAAKRKYKGKAKVEESEPTQTKTKIQQEQERLGVHEKYKYFQPEEWEKLQVYLKFDEELITGYKLIKIEKDTLKLIKLKLLGRDYNKRRDKFAHTKSTRRNRTSQKGT</sequence>